<accession>A0A9W7WBS3</accession>
<proteinExistence type="predicted"/>
<organism evidence="2 3">
    <name type="scientific">Triplophysa rosa</name>
    <name type="common">Cave loach</name>
    <dbReference type="NCBI Taxonomy" id="992332"/>
    <lineage>
        <taxon>Eukaryota</taxon>
        <taxon>Metazoa</taxon>
        <taxon>Chordata</taxon>
        <taxon>Craniata</taxon>
        <taxon>Vertebrata</taxon>
        <taxon>Euteleostomi</taxon>
        <taxon>Actinopterygii</taxon>
        <taxon>Neopterygii</taxon>
        <taxon>Teleostei</taxon>
        <taxon>Ostariophysi</taxon>
        <taxon>Cypriniformes</taxon>
        <taxon>Nemacheilidae</taxon>
        <taxon>Triplophysa</taxon>
    </lineage>
</organism>
<feature type="domain" description="C-type lectin" evidence="1">
    <location>
        <begin position="10"/>
        <end position="124"/>
    </location>
</feature>
<comment type="caution">
    <text evidence="2">The sequence shown here is derived from an EMBL/GenBank/DDBJ whole genome shotgun (WGS) entry which is preliminary data.</text>
</comment>
<dbReference type="PROSITE" id="PS50041">
    <property type="entry name" value="C_TYPE_LECTIN_2"/>
    <property type="match status" value="2"/>
</dbReference>
<dbReference type="Proteomes" id="UP001059041">
    <property type="component" value="Linkage Group LG24"/>
</dbReference>
<dbReference type="InterPro" id="IPR016187">
    <property type="entry name" value="CTDL_fold"/>
</dbReference>
<evidence type="ECO:0000313" key="3">
    <source>
        <dbReference type="Proteomes" id="UP001059041"/>
    </source>
</evidence>
<dbReference type="EMBL" id="JAFHDT010000024">
    <property type="protein sequence ID" value="KAI7792228.1"/>
    <property type="molecule type" value="Genomic_DNA"/>
</dbReference>
<feature type="non-terminal residue" evidence="2">
    <location>
        <position position="1"/>
    </location>
</feature>
<protein>
    <submittedName>
        <fullName evidence="2">L-selectin-like</fullName>
    </submittedName>
</protein>
<dbReference type="Gene3D" id="3.10.100.10">
    <property type="entry name" value="Mannose-Binding Protein A, subunit A"/>
    <property type="match status" value="2"/>
</dbReference>
<gene>
    <name evidence="2" type="ORF">IRJ41_025977</name>
</gene>
<sequence length="314" mass="35970">LLTGLCLLIRSISCEFVLIPQQKTWDEAQLYCRQNHFDLVTLHSIEDWTNVKTAVGPALNSVVWTGLYNDIDSWRWSYQDEQMTLELWKSGQPDNNAGIQECICIDSGEWSDTKCASPYPVFCYDETKAGGDRFVYVNDIDRSWHEAQSYCRQHYTDLATIRTQAENDQLLQVSGRAWIGLFRDSWKWSDGTDVSMSSINWMSTTRGVTGKTRPCGAADTAGRITDEDCSTTLPFICKWYSKKQIVKLEVKSAQNLNDPAVRDTILQWLKQKLKDHGIEKDTTLTWRLQPDGNVFTPKHYCEEMNPQPCDLSPV</sequence>
<keyword evidence="3" id="KW-1185">Reference proteome</keyword>
<name>A0A9W7WBS3_TRIRA</name>
<dbReference type="SMART" id="SM00034">
    <property type="entry name" value="CLECT"/>
    <property type="match status" value="2"/>
</dbReference>
<dbReference type="PANTHER" id="PTHR45784">
    <property type="entry name" value="C-TYPE LECTIN DOMAIN FAMILY 20 MEMBER A-RELATED"/>
    <property type="match status" value="1"/>
</dbReference>
<evidence type="ECO:0000259" key="1">
    <source>
        <dbReference type="PROSITE" id="PS50041"/>
    </source>
</evidence>
<dbReference type="Pfam" id="PF00059">
    <property type="entry name" value="Lectin_C"/>
    <property type="match status" value="2"/>
</dbReference>
<dbReference type="PANTHER" id="PTHR45784:SF3">
    <property type="entry name" value="C-TYPE LECTIN DOMAIN FAMILY 4 MEMBER K-LIKE-RELATED"/>
    <property type="match status" value="1"/>
</dbReference>
<dbReference type="InterPro" id="IPR016186">
    <property type="entry name" value="C-type_lectin-like/link_sf"/>
</dbReference>
<evidence type="ECO:0000313" key="2">
    <source>
        <dbReference type="EMBL" id="KAI7792228.1"/>
    </source>
</evidence>
<dbReference type="AlphaFoldDB" id="A0A9W7WBS3"/>
<feature type="domain" description="C-type lectin" evidence="1">
    <location>
        <begin position="119"/>
        <end position="238"/>
    </location>
</feature>
<dbReference type="SUPFAM" id="SSF56436">
    <property type="entry name" value="C-type lectin-like"/>
    <property type="match status" value="2"/>
</dbReference>
<reference evidence="2" key="1">
    <citation type="submission" date="2021-02" db="EMBL/GenBank/DDBJ databases">
        <title>Comparative genomics reveals that relaxation of natural selection precedes convergent phenotypic evolution of cavefish.</title>
        <authorList>
            <person name="Peng Z."/>
        </authorList>
    </citation>
    <scope>NUCLEOTIDE SEQUENCE</scope>
    <source>
        <tissue evidence="2">Muscle</tissue>
    </source>
</reference>
<dbReference type="InterPro" id="IPR001304">
    <property type="entry name" value="C-type_lectin-like"/>
</dbReference>